<keyword evidence="3" id="KW-0963">Cytoplasm</keyword>
<evidence type="ECO:0000313" key="5">
    <source>
        <dbReference type="Proteomes" id="UP001157186"/>
    </source>
</evidence>
<dbReference type="PANTHER" id="PTHR47892:SF1">
    <property type="entry name" value="UNIVERSAL STRESS PROTEIN E"/>
    <property type="match status" value="1"/>
</dbReference>
<evidence type="ECO:0000256" key="2">
    <source>
        <dbReference type="ARBA" id="ARBA00008791"/>
    </source>
</evidence>
<dbReference type="PANTHER" id="PTHR47892">
    <property type="entry name" value="UNIVERSAL STRESS PROTEIN E"/>
    <property type="match status" value="1"/>
</dbReference>
<comment type="caution">
    <text evidence="4">The sequence shown here is derived from an EMBL/GenBank/DDBJ whole genome shotgun (WGS) entry which is preliminary data.</text>
</comment>
<evidence type="ECO:0000256" key="1">
    <source>
        <dbReference type="ARBA" id="ARBA00004496"/>
    </source>
</evidence>
<evidence type="ECO:0000256" key="3">
    <source>
        <dbReference type="ARBA" id="ARBA00022490"/>
    </source>
</evidence>
<dbReference type="RefSeq" id="WP_284242877.1">
    <property type="nucleotide sequence ID" value="NZ_BSST01000001.1"/>
</dbReference>
<organism evidence="4 5">
    <name type="scientific">Thalassotalea insulae</name>
    <dbReference type="NCBI Taxonomy" id="2056778"/>
    <lineage>
        <taxon>Bacteria</taxon>
        <taxon>Pseudomonadati</taxon>
        <taxon>Pseudomonadota</taxon>
        <taxon>Gammaproteobacteria</taxon>
        <taxon>Alteromonadales</taxon>
        <taxon>Colwelliaceae</taxon>
        <taxon>Thalassotalea</taxon>
    </lineage>
</organism>
<comment type="subcellular location">
    <subcellularLocation>
        <location evidence="1">Cytoplasm</location>
    </subcellularLocation>
</comment>
<dbReference type="SUPFAM" id="SSF52402">
    <property type="entry name" value="Adenine nucleotide alpha hydrolases-like"/>
    <property type="match status" value="2"/>
</dbReference>
<name>A0ABQ6GM12_9GAMM</name>
<reference evidence="4 5" key="1">
    <citation type="submission" date="2023-03" db="EMBL/GenBank/DDBJ databases">
        <title>Draft genome sequence of Thalassotalea insulae KCTC 62186T.</title>
        <authorList>
            <person name="Sawabe T."/>
        </authorList>
    </citation>
    <scope>NUCLEOTIDE SEQUENCE [LARGE SCALE GENOMIC DNA]</scope>
    <source>
        <strain evidence="4 5">KCTC 62186</strain>
    </source>
</reference>
<dbReference type="EMBL" id="BSST01000001">
    <property type="protein sequence ID" value="GLX77048.1"/>
    <property type="molecule type" value="Genomic_DNA"/>
</dbReference>
<dbReference type="Proteomes" id="UP001157186">
    <property type="component" value="Unassembled WGS sequence"/>
</dbReference>
<evidence type="ECO:0000313" key="4">
    <source>
        <dbReference type="EMBL" id="GLX77048.1"/>
    </source>
</evidence>
<proteinExistence type="inferred from homology"/>
<dbReference type="Gene3D" id="3.40.50.12370">
    <property type="match status" value="1"/>
</dbReference>
<gene>
    <name evidence="4" type="primary">uspE_1</name>
    <name evidence="4" type="ORF">tinsulaeT_03880</name>
</gene>
<accession>A0ABQ6GM12</accession>
<sequence length="291" mass="33117">MRNFQNILTLVQSSSDGLVAVKKSLFLAKRNHAQLTVLFVKPKVNYYSKWLMHHEQLTNMTSHVKDIMELANQYGISAMVNIVNDNEVAHAVEQQLEHDSYDLLVAEHNTPHSNFWPFTSHKEEHELIDVSQDAVLFVGSHDWHQHGHILAAVGTDEHSIVHQKFNQKIIEKTDVMAKLLSSDCHFVSCYSKSCQISFEQNKVNSDEYSEHLRHLVELVEPYQLSVDKLHIEEGIVDDVLPHQAQSLNANMVIIGCNEHRGLLADIKGHAIDYVMDKLPCDILALQPNAVH</sequence>
<protein>
    <submittedName>
        <fullName evidence="4">Universal stress protein E</fullName>
    </submittedName>
</protein>
<comment type="similarity">
    <text evidence="2">Belongs to the universal stress protein A family.</text>
</comment>
<keyword evidence="5" id="KW-1185">Reference proteome</keyword>